<accession>A0A6A8SHX3</accession>
<organism evidence="1 2">
    <name type="scientific">Turicibacter sanguinis</name>
    <dbReference type="NCBI Taxonomy" id="154288"/>
    <lineage>
        <taxon>Bacteria</taxon>
        <taxon>Bacillati</taxon>
        <taxon>Bacillota</taxon>
        <taxon>Erysipelotrichia</taxon>
        <taxon>Erysipelotrichales</taxon>
        <taxon>Turicibacteraceae</taxon>
        <taxon>Turicibacter</taxon>
    </lineage>
</organism>
<evidence type="ECO:0000313" key="1">
    <source>
        <dbReference type="EMBL" id="MTK19941.1"/>
    </source>
</evidence>
<dbReference type="RefSeq" id="WP_009606241.1">
    <property type="nucleotide sequence ID" value="NZ_CABJBH010000008.1"/>
</dbReference>
<proteinExistence type="predicted"/>
<protein>
    <submittedName>
        <fullName evidence="1">Uncharacterized protein</fullName>
    </submittedName>
</protein>
<dbReference type="GeneID" id="60060034"/>
<dbReference type="Proteomes" id="UP000487649">
    <property type="component" value="Unassembled WGS sequence"/>
</dbReference>
<gene>
    <name evidence="1" type="ORF">GMA92_00620</name>
</gene>
<dbReference type="EMBL" id="WMQE01000001">
    <property type="protein sequence ID" value="MTK19941.1"/>
    <property type="molecule type" value="Genomic_DNA"/>
</dbReference>
<comment type="caution">
    <text evidence="1">The sequence shown here is derived from an EMBL/GenBank/DDBJ whole genome shotgun (WGS) entry which is preliminary data.</text>
</comment>
<reference evidence="1 2" key="1">
    <citation type="journal article" date="2019" name="Nat. Med.">
        <title>A library of human gut bacterial isolates paired with longitudinal multiomics data enables mechanistic microbiome research.</title>
        <authorList>
            <person name="Poyet M."/>
            <person name="Groussin M."/>
            <person name="Gibbons S.M."/>
            <person name="Avila-Pacheco J."/>
            <person name="Jiang X."/>
            <person name="Kearney S.M."/>
            <person name="Perrotta A.R."/>
            <person name="Berdy B."/>
            <person name="Zhao S."/>
            <person name="Lieberman T.D."/>
            <person name="Swanson P.K."/>
            <person name="Smith M."/>
            <person name="Roesemann S."/>
            <person name="Alexander J.E."/>
            <person name="Rich S.A."/>
            <person name="Livny J."/>
            <person name="Vlamakis H."/>
            <person name="Clish C."/>
            <person name="Bullock K."/>
            <person name="Deik A."/>
            <person name="Scott J."/>
            <person name="Pierce K.A."/>
            <person name="Xavier R.J."/>
            <person name="Alm E.J."/>
        </authorList>
    </citation>
    <scope>NUCLEOTIDE SEQUENCE [LARGE SCALE GENOMIC DNA]</scope>
    <source>
        <strain evidence="1 2">BIOML-A198</strain>
    </source>
</reference>
<evidence type="ECO:0000313" key="2">
    <source>
        <dbReference type="Proteomes" id="UP000487649"/>
    </source>
</evidence>
<dbReference type="AlphaFoldDB" id="A0A6A8SHX3"/>
<name>A0A6A8SHX3_9FIRM</name>
<sequence length="62" mass="7073">MCTVNHELVSYFESVQNQLLFQGLNEAGLVSGYVLEDEENYVFYSPNLEVIATSESKEPRQI</sequence>